<keyword evidence="4" id="KW-0456">Lyase</keyword>
<protein>
    <submittedName>
        <fullName evidence="7">Uncharacterized protein</fullName>
    </submittedName>
</protein>
<evidence type="ECO:0000313" key="8">
    <source>
        <dbReference type="Proteomes" id="UP000728032"/>
    </source>
</evidence>
<dbReference type="GO" id="GO:0016798">
    <property type="term" value="F:hydrolase activity, acting on glycosyl bonds"/>
    <property type="evidence" value="ECO:0007669"/>
    <property type="project" value="UniProtKB-KW"/>
</dbReference>
<sequence length="211" mass="23031">SVEFPAFFSRKSGSQVAYNATTAEEVSRLILARNELGLKCGIVVAVPVPQEYQSNGDSVDRAISEALHEVKQKGIIGKDVTPYLLERVNQLSGGLSLKANIALIENNARIGAEIAVQYQKLINESKLTNQLIKTSNNTIDSKRINTCNNKSYNSYESSKPMTESMPESGQQKDGLKERLNYNQSDESSPVVIGGSIYDIVADANTDSLRVS</sequence>
<dbReference type="GO" id="GO:0046872">
    <property type="term" value="F:metal ion binding"/>
    <property type="evidence" value="ECO:0007669"/>
    <property type="project" value="UniProtKB-KW"/>
</dbReference>
<dbReference type="InterPro" id="IPR022830">
    <property type="entry name" value="Indigdn_synthA-like"/>
</dbReference>
<dbReference type="Pfam" id="PF04227">
    <property type="entry name" value="Indigoidine_A"/>
    <property type="match status" value="1"/>
</dbReference>
<dbReference type="Gene3D" id="3.40.1790.10">
    <property type="entry name" value="Indigoidine synthase domain"/>
    <property type="match status" value="1"/>
</dbReference>
<dbReference type="EMBL" id="OC925206">
    <property type="protein sequence ID" value="CAD7655996.1"/>
    <property type="molecule type" value="Genomic_DNA"/>
</dbReference>
<dbReference type="AlphaFoldDB" id="A0A7R9QSA9"/>
<evidence type="ECO:0000256" key="6">
    <source>
        <dbReference type="SAM" id="MobiDB-lite"/>
    </source>
</evidence>
<keyword evidence="3" id="KW-0464">Manganese</keyword>
<keyword evidence="1" id="KW-0479">Metal-binding</keyword>
<name>A0A7R9QSA9_9ACAR</name>
<dbReference type="GO" id="GO:0004730">
    <property type="term" value="F:pseudouridylate synthase activity"/>
    <property type="evidence" value="ECO:0007669"/>
    <property type="project" value="InterPro"/>
</dbReference>
<keyword evidence="5" id="KW-0326">Glycosidase</keyword>
<feature type="region of interest" description="Disordered" evidence="6">
    <location>
        <begin position="152"/>
        <end position="186"/>
    </location>
</feature>
<gene>
    <name evidence="7" type="ORF">ONB1V03_LOCUS12636</name>
</gene>
<evidence type="ECO:0000313" key="7">
    <source>
        <dbReference type="EMBL" id="CAD7655996.1"/>
    </source>
</evidence>
<evidence type="ECO:0000256" key="5">
    <source>
        <dbReference type="ARBA" id="ARBA00023295"/>
    </source>
</evidence>
<evidence type="ECO:0000256" key="2">
    <source>
        <dbReference type="ARBA" id="ARBA00022801"/>
    </source>
</evidence>
<organism evidence="7">
    <name type="scientific">Oppiella nova</name>
    <dbReference type="NCBI Taxonomy" id="334625"/>
    <lineage>
        <taxon>Eukaryota</taxon>
        <taxon>Metazoa</taxon>
        <taxon>Ecdysozoa</taxon>
        <taxon>Arthropoda</taxon>
        <taxon>Chelicerata</taxon>
        <taxon>Arachnida</taxon>
        <taxon>Acari</taxon>
        <taxon>Acariformes</taxon>
        <taxon>Sarcoptiformes</taxon>
        <taxon>Oribatida</taxon>
        <taxon>Brachypylina</taxon>
        <taxon>Oppioidea</taxon>
        <taxon>Oppiidae</taxon>
        <taxon>Oppiella</taxon>
    </lineage>
</organism>
<dbReference type="OrthoDB" id="198885at2759"/>
<dbReference type="Proteomes" id="UP000728032">
    <property type="component" value="Unassembled WGS sequence"/>
</dbReference>
<dbReference type="SUPFAM" id="SSF110581">
    <property type="entry name" value="Indigoidine synthase A-like"/>
    <property type="match status" value="1"/>
</dbReference>
<keyword evidence="2" id="KW-0378">Hydrolase</keyword>
<dbReference type="PANTHER" id="PTHR42909">
    <property type="entry name" value="ZGC:136858"/>
    <property type="match status" value="1"/>
</dbReference>
<dbReference type="EMBL" id="CAJPVJ010010381">
    <property type="protein sequence ID" value="CAG2173183.1"/>
    <property type="molecule type" value="Genomic_DNA"/>
</dbReference>
<evidence type="ECO:0000256" key="1">
    <source>
        <dbReference type="ARBA" id="ARBA00022723"/>
    </source>
</evidence>
<evidence type="ECO:0000256" key="3">
    <source>
        <dbReference type="ARBA" id="ARBA00023211"/>
    </source>
</evidence>
<keyword evidence="8" id="KW-1185">Reference proteome</keyword>
<dbReference type="PANTHER" id="PTHR42909:SF1">
    <property type="entry name" value="CARBOHYDRATE KINASE PFKB DOMAIN-CONTAINING PROTEIN"/>
    <property type="match status" value="1"/>
</dbReference>
<proteinExistence type="predicted"/>
<dbReference type="GO" id="GO:0005737">
    <property type="term" value="C:cytoplasm"/>
    <property type="evidence" value="ECO:0007669"/>
    <property type="project" value="TreeGrafter"/>
</dbReference>
<evidence type="ECO:0000256" key="4">
    <source>
        <dbReference type="ARBA" id="ARBA00023239"/>
    </source>
</evidence>
<accession>A0A7R9QSA9</accession>
<reference evidence="7" key="1">
    <citation type="submission" date="2020-11" db="EMBL/GenBank/DDBJ databases">
        <authorList>
            <person name="Tran Van P."/>
        </authorList>
    </citation>
    <scope>NUCLEOTIDE SEQUENCE</scope>
</reference>
<dbReference type="InterPro" id="IPR007342">
    <property type="entry name" value="PsuG"/>
</dbReference>
<feature type="non-terminal residue" evidence="7">
    <location>
        <position position="211"/>
    </location>
</feature>